<dbReference type="PANTHER" id="PTHR37817:SF1">
    <property type="entry name" value="N-ACETYLTRANSFERASE EIS"/>
    <property type="match status" value="1"/>
</dbReference>
<evidence type="ECO:0000259" key="5">
    <source>
        <dbReference type="Pfam" id="PF17668"/>
    </source>
</evidence>
<dbReference type="PANTHER" id="PTHR37817">
    <property type="entry name" value="N-ACETYLTRANSFERASE EIS"/>
    <property type="match status" value="1"/>
</dbReference>
<dbReference type="Proteomes" id="UP000247591">
    <property type="component" value="Unassembled WGS sequence"/>
</dbReference>
<feature type="active site" description="Proton donor" evidence="3">
    <location>
        <position position="132"/>
    </location>
</feature>
<comment type="caution">
    <text evidence="6">The sequence shown here is derived from an EMBL/GenBank/DDBJ whole genome shotgun (WGS) entry which is preliminary data.</text>
</comment>
<dbReference type="InterPro" id="IPR051554">
    <property type="entry name" value="Acetyltransferase_Eis"/>
</dbReference>
<dbReference type="OrthoDB" id="8399956at2"/>
<dbReference type="Gene3D" id="3.30.1050.10">
    <property type="entry name" value="SCP2 sterol-binding domain"/>
    <property type="match status" value="1"/>
</dbReference>
<dbReference type="EMBL" id="QJSP01000006">
    <property type="protein sequence ID" value="PYE17563.1"/>
    <property type="molecule type" value="Genomic_DNA"/>
</dbReference>
<dbReference type="InterPro" id="IPR022902">
    <property type="entry name" value="NAcTrfase_Eis"/>
</dbReference>
<dbReference type="NCBIfam" id="NF002367">
    <property type="entry name" value="PRK01346.1-4"/>
    <property type="match status" value="1"/>
</dbReference>
<dbReference type="AlphaFoldDB" id="A0A318RN44"/>
<accession>A0A318RN44</accession>
<feature type="active site" description="Proton acceptor; via carboxylate" evidence="3">
    <location>
        <position position="408"/>
    </location>
</feature>
<comment type="similarity">
    <text evidence="3">Belongs to the acetyltransferase Eis family.</text>
</comment>
<evidence type="ECO:0000259" key="4">
    <source>
        <dbReference type="Pfam" id="PF13530"/>
    </source>
</evidence>
<comment type="subunit">
    <text evidence="3">Homohexamer; trimer of dimers.</text>
</comment>
<dbReference type="Pfam" id="PF13527">
    <property type="entry name" value="Acetyltransf_9"/>
    <property type="match status" value="1"/>
</dbReference>
<dbReference type="GO" id="GO:0030649">
    <property type="term" value="P:aminoglycoside antibiotic catabolic process"/>
    <property type="evidence" value="ECO:0007669"/>
    <property type="project" value="TreeGrafter"/>
</dbReference>
<dbReference type="InterPro" id="IPR041380">
    <property type="entry name" value="Acetyltransf_17"/>
</dbReference>
<feature type="binding site" evidence="3">
    <location>
        <begin position="91"/>
        <end position="93"/>
    </location>
    <ligand>
        <name>acetyl-CoA</name>
        <dbReference type="ChEBI" id="CHEBI:57288"/>
    </ligand>
</feature>
<dbReference type="RefSeq" id="WP_110469789.1">
    <property type="nucleotide sequence ID" value="NZ_QJSP01000006.1"/>
</dbReference>
<dbReference type="InterPro" id="IPR036527">
    <property type="entry name" value="SCP2_sterol-bd_dom_sf"/>
</dbReference>
<dbReference type="SUPFAM" id="SSF55718">
    <property type="entry name" value="SCP-like"/>
    <property type="match status" value="1"/>
</dbReference>
<evidence type="ECO:0000256" key="1">
    <source>
        <dbReference type="ARBA" id="ARBA00022679"/>
    </source>
</evidence>
<keyword evidence="1 3" id="KW-0808">Transferase</keyword>
<dbReference type="InterPro" id="IPR025559">
    <property type="entry name" value="Eis_dom"/>
</dbReference>
<feature type="binding site" evidence="3">
    <location>
        <begin position="127"/>
        <end position="128"/>
    </location>
    <ligand>
        <name>acetyl-CoA</name>
        <dbReference type="ChEBI" id="CHEBI:57288"/>
    </ligand>
</feature>
<feature type="domain" description="Enhanced intracellular survival protein" evidence="4">
    <location>
        <begin position="305"/>
        <end position="403"/>
    </location>
</feature>
<feature type="domain" description="Eis-like acetyltransferase" evidence="5">
    <location>
        <begin position="190"/>
        <end position="302"/>
    </location>
</feature>
<dbReference type="Gene3D" id="3.40.630.30">
    <property type="match status" value="2"/>
</dbReference>
<name>A0A318RN44_WILLI</name>
<dbReference type="HAMAP" id="MF_01812">
    <property type="entry name" value="Eis"/>
    <property type="match status" value="1"/>
</dbReference>
<evidence type="ECO:0000313" key="7">
    <source>
        <dbReference type="Proteomes" id="UP000247591"/>
    </source>
</evidence>
<dbReference type="InterPro" id="IPR016181">
    <property type="entry name" value="Acyl_CoA_acyltransferase"/>
</dbReference>
<reference evidence="6 7" key="1">
    <citation type="submission" date="2018-06" db="EMBL/GenBank/DDBJ databases">
        <title>Genomic Encyclopedia of Type Strains, Phase IV (KMG-IV): sequencing the most valuable type-strain genomes for metagenomic binning, comparative biology and taxonomic classification.</title>
        <authorList>
            <person name="Goeker M."/>
        </authorList>
    </citation>
    <scope>NUCLEOTIDE SEQUENCE [LARGE SCALE GENOMIC DNA]</scope>
    <source>
        <strain evidence="6 7">DSM 45521</strain>
    </source>
</reference>
<evidence type="ECO:0000256" key="3">
    <source>
        <dbReference type="HAMAP-Rule" id="MF_01812"/>
    </source>
</evidence>
<gene>
    <name evidence="6" type="ORF">DFR67_106267</name>
</gene>
<protein>
    <submittedName>
        <fullName evidence="6">Putative acetyltransferase</fullName>
    </submittedName>
</protein>
<proteinExistence type="inferred from homology"/>
<keyword evidence="7" id="KW-1185">Reference proteome</keyword>
<keyword evidence="2 3" id="KW-0012">Acyltransferase</keyword>
<dbReference type="Pfam" id="PF13530">
    <property type="entry name" value="SCP2_2"/>
    <property type="match status" value="1"/>
</dbReference>
<evidence type="ECO:0000256" key="2">
    <source>
        <dbReference type="ARBA" id="ARBA00023315"/>
    </source>
</evidence>
<dbReference type="Pfam" id="PF17668">
    <property type="entry name" value="Acetyltransf_17"/>
    <property type="match status" value="1"/>
</dbReference>
<evidence type="ECO:0000313" key="6">
    <source>
        <dbReference type="EMBL" id="PYE17563.1"/>
    </source>
</evidence>
<sequence>MSNGNLTLRRAIDSDWQDIATADARAFAFIEPLDDEALADIRSKVDDGDVVVVHDNVDPDRPVLVGIAMFYRMVMSVPGGHRANLPGLSWVSVASTHRRRGILRMMITELFEQWKREESVFSILTASEGTIYERFGYGPAAFEHSVRVDLRRAVFRAKAPADSRVRFGDPDQIRERVPELHNRWVSTRPGAIMRAPVWWNMIFADRPMLRNGRSGLHYLLHADGYASYRIHHETESTSIAEVYEIFAITDEAHTDLWRVLVGLDLIPAITATTPVDDPLPLKLTDLRAPAVTGIRDSMWLRILDVEKALALREYGHDTQFVLEVSDGYRESGGRFAVSITDSRATVAVTEADPTVRMDISVLGSLYLGGYRAVDFAAAERLWTVDAPTLHAIDQAFSTDKKPHAGTFF</sequence>
<dbReference type="SUPFAM" id="SSF55729">
    <property type="entry name" value="Acyl-CoA N-acyltransferases (Nat)"/>
    <property type="match status" value="1"/>
</dbReference>
<organism evidence="6 7">
    <name type="scientific">Williamsia limnetica</name>
    <dbReference type="NCBI Taxonomy" id="882452"/>
    <lineage>
        <taxon>Bacteria</taxon>
        <taxon>Bacillati</taxon>
        <taxon>Actinomycetota</taxon>
        <taxon>Actinomycetes</taxon>
        <taxon>Mycobacteriales</taxon>
        <taxon>Nocardiaceae</taxon>
        <taxon>Williamsia</taxon>
    </lineage>
</organism>
<dbReference type="GO" id="GO:0034069">
    <property type="term" value="F:aminoglycoside N-acetyltransferase activity"/>
    <property type="evidence" value="ECO:0007669"/>
    <property type="project" value="TreeGrafter"/>
</dbReference>
<feature type="binding site" evidence="3">
    <location>
        <begin position="99"/>
        <end position="104"/>
    </location>
    <ligand>
        <name>acetyl-CoA</name>
        <dbReference type="ChEBI" id="CHEBI:57288"/>
    </ligand>
</feature>